<proteinExistence type="inferred from homology"/>
<dbReference type="STRING" id="1076935.U4LN08"/>
<evidence type="ECO:0000256" key="1">
    <source>
        <dbReference type="ARBA" id="ARBA00004389"/>
    </source>
</evidence>
<dbReference type="Gene3D" id="3.40.50.300">
    <property type="entry name" value="P-loop containing nucleotide triphosphate hydrolases"/>
    <property type="match status" value="1"/>
</dbReference>
<keyword evidence="4 11" id="KW-0812">Transmembrane</keyword>
<evidence type="ECO:0000256" key="8">
    <source>
        <dbReference type="ARBA" id="ARBA00023134"/>
    </source>
</evidence>
<keyword evidence="5" id="KW-0547">Nucleotide-binding</keyword>
<gene>
    <name evidence="12" type="ORF">PCON_13997</name>
</gene>
<protein>
    <recommendedName>
        <fullName evidence="3">Signal recognition particle receptor subunit beta</fullName>
    </recommendedName>
</protein>
<dbReference type="OrthoDB" id="41266at2759"/>
<evidence type="ECO:0000313" key="12">
    <source>
        <dbReference type="EMBL" id="CCX32972.1"/>
    </source>
</evidence>
<feature type="transmembrane region" description="Helical" evidence="11">
    <location>
        <begin position="24"/>
        <end position="45"/>
    </location>
</feature>
<dbReference type="GO" id="GO:0005525">
    <property type="term" value="F:GTP binding"/>
    <property type="evidence" value="ECO:0007669"/>
    <property type="project" value="UniProtKB-KW"/>
</dbReference>
<keyword evidence="8" id="KW-0342">GTP-binding</keyword>
<dbReference type="GO" id="GO:0005789">
    <property type="term" value="C:endoplasmic reticulum membrane"/>
    <property type="evidence" value="ECO:0007669"/>
    <property type="project" value="UniProtKB-SubCell"/>
</dbReference>
<evidence type="ECO:0000256" key="5">
    <source>
        <dbReference type="ARBA" id="ARBA00022741"/>
    </source>
</evidence>
<comment type="similarity">
    <text evidence="2">Belongs to the SRP receptor beta subunit family.</text>
</comment>
<evidence type="ECO:0000313" key="13">
    <source>
        <dbReference type="Proteomes" id="UP000018144"/>
    </source>
</evidence>
<evidence type="ECO:0000256" key="3">
    <source>
        <dbReference type="ARBA" id="ARBA00020256"/>
    </source>
</evidence>
<dbReference type="EMBL" id="HF935976">
    <property type="protein sequence ID" value="CCX32972.1"/>
    <property type="molecule type" value="Genomic_DNA"/>
</dbReference>
<organism evidence="12 13">
    <name type="scientific">Pyronema omphalodes (strain CBS 100304)</name>
    <name type="common">Pyronema confluens</name>
    <dbReference type="NCBI Taxonomy" id="1076935"/>
    <lineage>
        <taxon>Eukaryota</taxon>
        <taxon>Fungi</taxon>
        <taxon>Dikarya</taxon>
        <taxon>Ascomycota</taxon>
        <taxon>Pezizomycotina</taxon>
        <taxon>Pezizomycetes</taxon>
        <taxon>Pezizales</taxon>
        <taxon>Pyronemataceae</taxon>
        <taxon>Pyronema</taxon>
    </lineage>
</organism>
<evidence type="ECO:0000256" key="7">
    <source>
        <dbReference type="ARBA" id="ARBA00022989"/>
    </source>
</evidence>
<keyword evidence="9 11" id="KW-0472">Membrane</keyword>
<keyword evidence="13" id="KW-1185">Reference proteome</keyword>
<dbReference type="AlphaFoldDB" id="U4LN08"/>
<dbReference type="OMA" id="WWIAQRI"/>
<evidence type="ECO:0000256" key="2">
    <source>
        <dbReference type="ARBA" id="ARBA00005619"/>
    </source>
</evidence>
<sequence length="283" mass="30868">MASLPAFPTDARELLMMILNPSPLVAITIALCIFTIPIFLHLFIFPSSSSSTLPTFLLLGPSSSGKTTITTSFASSPSETRTSQAALCLECDIPASLTKSSGFRSSNDPSMRGVAKFYLQDTPGHGKLRNKAIEMINKDTRGVVFVVDSGVQEEWTDAAEYLHDVLLKIQKLQDTQGNKREEFNVLVACNKSDLFTAKPAQGKEGIKQTLEREIAVVSATRRRGIVGAGEEESDEDQCLATDEDGKFKFESLQEFGIQVVFKSGSTIGDGWRQSMGEWLGESL</sequence>
<evidence type="ECO:0000256" key="4">
    <source>
        <dbReference type="ARBA" id="ARBA00022692"/>
    </source>
</evidence>
<evidence type="ECO:0000256" key="9">
    <source>
        <dbReference type="ARBA" id="ARBA00023136"/>
    </source>
</evidence>
<dbReference type="InterPro" id="IPR027417">
    <property type="entry name" value="P-loop_NTPase"/>
</dbReference>
<evidence type="ECO:0000256" key="6">
    <source>
        <dbReference type="ARBA" id="ARBA00022824"/>
    </source>
</evidence>
<dbReference type="InterPro" id="IPR019009">
    <property type="entry name" value="SRP_receptor_beta_su"/>
</dbReference>
<dbReference type="Pfam" id="PF09439">
    <property type="entry name" value="SRPRB"/>
    <property type="match status" value="1"/>
</dbReference>
<keyword evidence="10 12" id="KW-0675">Receptor</keyword>
<accession>U4LN08</accession>
<keyword evidence="7 11" id="KW-1133">Transmembrane helix</keyword>
<dbReference type="Proteomes" id="UP000018144">
    <property type="component" value="Unassembled WGS sequence"/>
</dbReference>
<dbReference type="SUPFAM" id="SSF52540">
    <property type="entry name" value="P-loop containing nucleoside triphosphate hydrolases"/>
    <property type="match status" value="1"/>
</dbReference>
<dbReference type="eggNOG" id="KOG0090">
    <property type="taxonomic scope" value="Eukaryota"/>
</dbReference>
<evidence type="ECO:0000256" key="10">
    <source>
        <dbReference type="ARBA" id="ARBA00023170"/>
    </source>
</evidence>
<keyword evidence="6" id="KW-0256">Endoplasmic reticulum</keyword>
<name>U4LN08_PYROM</name>
<comment type="subcellular location">
    <subcellularLocation>
        <location evidence="1">Endoplasmic reticulum membrane</location>
        <topology evidence="1">Single-pass membrane protein</topology>
    </subcellularLocation>
</comment>
<reference evidence="12 13" key="1">
    <citation type="journal article" date="2013" name="PLoS Genet.">
        <title>The genome and development-dependent transcriptomes of Pyronema confluens: a window into fungal evolution.</title>
        <authorList>
            <person name="Traeger S."/>
            <person name="Altegoer F."/>
            <person name="Freitag M."/>
            <person name="Gabaldon T."/>
            <person name="Kempken F."/>
            <person name="Kumar A."/>
            <person name="Marcet-Houben M."/>
            <person name="Poggeler S."/>
            <person name="Stajich J.E."/>
            <person name="Nowrousian M."/>
        </authorList>
    </citation>
    <scope>NUCLEOTIDE SEQUENCE [LARGE SCALE GENOMIC DNA]</scope>
    <source>
        <strain evidence="13">CBS 100304</strain>
        <tissue evidence="12">Vegetative mycelium</tissue>
    </source>
</reference>
<evidence type="ECO:0000256" key="11">
    <source>
        <dbReference type="SAM" id="Phobius"/>
    </source>
</evidence>